<dbReference type="InterPro" id="IPR011006">
    <property type="entry name" value="CheY-like_superfamily"/>
</dbReference>
<dbReference type="AlphaFoldDB" id="A0A1H6HNC4"/>
<dbReference type="RefSeq" id="WP_074767775.1">
    <property type="nucleotide sequence ID" value="NZ_FNWO01000006.1"/>
</dbReference>
<dbReference type="SUPFAM" id="SSF46894">
    <property type="entry name" value="C-terminal effector domain of the bipartite response regulators"/>
    <property type="match status" value="1"/>
</dbReference>
<dbReference type="Gene3D" id="3.40.50.2300">
    <property type="match status" value="1"/>
</dbReference>
<dbReference type="InterPro" id="IPR000792">
    <property type="entry name" value="Tscrpt_reg_LuxR_C"/>
</dbReference>
<evidence type="ECO:0000259" key="5">
    <source>
        <dbReference type="PROSITE" id="PS50110"/>
    </source>
</evidence>
<reference evidence="7" key="1">
    <citation type="submission" date="2016-10" db="EMBL/GenBank/DDBJ databases">
        <authorList>
            <person name="Varghese N."/>
            <person name="Submissions S."/>
        </authorList>
    </citation>
    <scope>NUCLEOTIDE SEQUENCE [LARGE SCALE GENOMIC DNA]</scope>
    <source>
        <strain evidence="7">DSM 13234</strain>
    </source>
</reference>
<dbReference type="SMART" id="SM00421">
    <property type="entry name" value="HTH_LUXR"/>
    <property type="match status" value="1"/>
</dbReference>
<dbReference type="GO" id="GO:0006355">
    <property type="term" value="P:regulation of DNA-templated transcription"/>
    <property type="evidence" value="ECO:0007669"/>
    <property type="project" value="InterPro"/>
</dbReference>
<dbReference type="Pfam" id="PF00072">
    <property type="entry name" value="Response_reg"/>
    <property type="match status" value="1"/>
</dbReference>
<dbReference type="GO" id="GO:0003677">
    <property type="term" value="F:DNA binding"/>
    <property type="evidence" value="ECO:0007669"/>
    <property type="project" value="UniProtKB-KW"/>
</dbReference>
<sequence>MKLLLADDHSLFREGIRMVLESLAGEPLTVVEASDFPQVLARVRASNDIDVALVDLAMPGMDGLSAIGAIRRAAPDLYLVVVSASEDPQVVRRALDAGAHGYISKSAGSAEMMKGIRSVLDGDIFVAPPVSAADVAPAKPGDFDAERLRSLLTPRQRDVLAMLRQGKSNKEVARDLNLAEITVKLHVTAILRSLGCENRTQAAILAAKMGL</sequence>
<dbReference type="Pfam" id="PF00196">
    <property type="entry name" value="GerE"/>
    <property type="match status" value="1"/>
</dbReference>
<dbReference type="SUPFAM" id="SSF52172">
    <property type="entry name" value="CheY-like"/>
    <property type="match status" value="1"/>
</dbReference>
<dbReference type="CDD" id="cd17535">
    <property type="entry name" value="REC_NarL-like"/>
    <property type="match status" value="1"/>
</dbReference>
<dbReference type="PRINTS" id="PR00038">
    <property type="entry name" value="HTHLUXR"/>
</dbReference>
<dbReference type="Proteomes" id="UP000182983">
    <property type="component" value="Unassembled WGS sequence"/>
</dbReference>
<dbReference type="OrthoDB" id="9805444at2"/>
<dbReference type="InterPro" id="IPR058245">
    <property type="entry name" value="NreC/VraR/RcsB-like_REC"/>
</dbReference>
<evidence type="ECO:0000256" key="2">
    <source>
        <dbReference type="ARBA" id="ARBA00023125"/>
    </source>
</evidence>
<dbReference type="InterPro" id="IPR051015">
    <property type="entry name" value="EvgA-like"/>
</dbReference>
<dbReference type="PANTHER" id="PTHR45566">
    <property type="entry name" value="HTH-TYPE TRANSCRIPTIONAL REGULATOR YHJB-RELATED"/>
    <property type="match status" value="1"/>
</dbReference>
<name>A0A1H6HNC4_MAGFU</name>
<dbReference type="PROSITE" id="PS50043">
    <property type="entry name" value="HTH_LUXR_2"/>
    <property type="match status" value="1"/>
</dbReference>
<dbReference type="PROSITE" id="PS50110">
    <property type="entry name" value="RESPONSE_REGULATORY"/>
    <property type="match status" value="1"/>
</dbReference>
<evidence type="ECO:0000259" key="4">
    <source>
        <dbReference type="PROSITE" id="PS50043"/>
    </source>
</evidence>
<feature type="domain" description="Response regulatory" evidence="5">
    <location>
        <begin position="2"/>
        <end position="120"/>
    </location>
</feature>
<accession>A0A1H6HNC4</accession>
<evidence type="ECO:0000256" key="3">
    <source>
        <dbReference type="PROSITE-ProRule" id="PRU00169"/>
    </source>
</evidence>
<keyword evidence="1 3" id="KW-0597">Phosphoprotein</keyword>
<dbReference type="EMBL" id="FNWO01000006">
    <property type="protein sequence ID" value="SEH35694.1"/>
    <property type="molecule type" value="Genomic_DNA"/>
</dbReference>
<feature type="modified residue" description="4-aspartylphosphate" evidence="3">
    <location>
        <position position="55"/>
    </location>
</feature>
<gene>
    <name evidence="6" type="ORF">SAMN04244559_01827</name>
</gene>
<dbReference type="InterPro" id="IPR001789">
    <property type="entry name" value="Sig_transdc_resp-reg_receiver"/>
</dbReference>
<evidence type="ECO:0000256" key="1">
    <source>
        <dbReference type="ARBA" id="ARBA00022553"/>
    </source>
</evidence>
<proteinExistence type="predicted"/>
<keyword evidence="7" id="KW-1185">Reference proteome</keyword>
<dbReference type="CDD" id="cd06170">
    <property type="entry name" value="LuxR_C_like"/>
    <property type="match status" value="1"/>
</dbReference>
<evidence type="ECO:0000313" key="7">
    <source>
        <dbReference type="Proteomes" id="UP000182983"/>
    </source>
</evidence>
<protein>
    <submittedName>
        <fullName evidence="6">Two component transcriptional regulator, LuxR family</fullName>
    </submittedName>
</protein>
<evidence type="ECO:0000313" key="6">
    <source>
        <dbReference type="EMBL" id="SEH35694.1"/>
    </source>
</evidence>
<dbReference type="GO" id="GO:0000160">
    <property type="term" value="P:phosphorelay signal transduction system"/>
    <property type="evidence" value="ECO:0007669"/>
    <property type="project" value="InterPro"/>
</dbReference>
<dbReference type="InterPro" id="IPR016032">
    <property type="entry name" value="Sig_transdc_resp-reg_C-effctor"/>
</dbReference>
<dbReference type="SMART" id="SM00448">
    <property type="entry name" value="REC"/>
    <property type="match status" value="1"/>
</dbReference>
<feature type="domain" description="HTH luxR-type" evidence="4">
    <location>
        <begin position="145"/>
        <end position="210"/>
    </location>
</feature>
<dbReference type="PANTHER" id="PTHR45566:SF2">
    <property type="entry name" value="NARL SUBFAMILY"/>
    <property type="match status" value="1"/>
</dbReference>
<keyword evidence="2" id="KW-0238">DNA-binding</keyword>
<organism evidence="6 7">
    <name type="scientific">Magnetospirillum fulvum</name>
    <name type="common">Rhodospirillum fulvum</name>
    <dbReference type="NCBI Taxonomy" id="1082"/>
    <lineage>
        <taxon>Bacteria</taxon>
        <taxon>Pseudomonadati</taxon>
        <taxon>Pseudomonadota</taxon>
        <taxon>Alphaproteobacteria</taxon>
        <taxon>Rhodospirillales</taxon>
        <taxon>Rhodospirillaceae</taxon>
        <taxon>Magnetospirillum</taxon>
    </lineage>
</organism>